<evidence type="ECO:0000313" key="3">
    <source>
        <dbReference type="EMBL" id="OLU44164.1"/>
    </source>
</evidence>
<reference evidence="3 5" key="2">
    <citation type="submission" date="2016-11" db="EMBL/GenBank/DDBJ databases">
        <title>Description of two novel members of the family Erysipelotrichaceae: Ileibacterium lipovorans gen. nov., sp. nov. and Dubosiella newyorkensis, gen. nov., sp. nov.</title>
        <authorList>
            <person name="Cox L.M."/>
            <person name="Sohn J."/>
            <person name="Tyrrell K.L."/>
            <person name="Citron D.M."/>
            <person name="Lawson P.A."/>
            <person name="Patel N.B."/>
            <person name="Iizumi T."/>
            <person name="Perez-Perez G.I."/>
            <person name="Goldstein E.J."/>
            <person name="Blaser M.J."/>
        </authorList>
    </citation>
    <scope>NUCLEOTIDE SEQUENCE [LARGE SCALE GENOMIC DNA]</scope>
    <source>
        <strain evidence="3 5">NYU-BL-K8</strain>
    </source>
</reference>
<keyword evidence="4" id="KW-1185">Reference proteome</keyword>
<accession>A0A140DT85</accession>
<organism evidence="2 4">
    <name type="scientific">Faecalibaculum rodentium</name>
    <dbReference type="NCBI Taxonomy" id="1702221"/>
    <lineage>
        <taxon>Bacteria</taxon>
        <taxon>Bacillati</taxon>
        <taxon>Bacillota</taxon>
        <taxon>Erysipelotrichia</taxon>
        <taxon>Erysipelotrichales</taxon>
        <taxon>Erysipelotrichaceae</taxon>
        <taxon>Faecalibaculum</taxon>
    </lineage>
</organism>
<reference evidence="2 4" key="1">
    <citation type="journal article" date="2016" name="Gut Pathog.">
        <title>Whole genome sequencing of "Faecalibaculum rodentium" ALO17, isolated from C57BL/6J laboratory mouse feces.</title>
        <authorList>
            <person name="Lim S."/>
            <person name="Chang D.H."/>
            <person name="Ahn S."/>
            <person name="Kim B.C."/>
        </authorList>
    </citation>
    <scope>NUCLEOTIDE SEQUENCE [LARGE SCALE GENOMIC DNA]</scope>
    <source>
        <strain evidence="2 4">Alo17</strain>
    </source>
</reference>
<dbReference type="EMBL" id="MPJZ01000077">
    <property type="protein sequence ID" value="OLU44164.1"/>
    <property type="molecule type" value="Genomic_DNA"/>
</dbReference>
<name>A0A140DT85_9FIRM</name>
<dbReference type="Proteomes" id="UP000069771">
    <property type="component" value="Chromosome"/>
</dbReference>
<dbReference type="Proteomes" id="UP000186758">
    <property type="component" value="Unassembled WGS sequence"/>
</dbReference>
<sequence length="132" mass="14693">MQKSDKTLLKATGWIFLVWGFATIFLDVLFLMLKNVPADALWVQTLAGNLDMMAISVVMGCLEILAGVSAIRWAGKPKKARTLMYVGGTLLLLFLLEAFAFYTQNGQFYWLRMVAGVICAGLLVYGAYREVE</sequence>
<dbReference type="EMBL" id="CP011391">
    <property type="protein sequence ID" value="AMK53862.1"/>
    <property type="molecule type" value="Genomic_DNA"/>
</dbReference>
<dbReference type="KEGG" id="fro:AALO17_07280"/>
<evidence type="ECO:0000256" key="1">
    <source>
        <dbReference type="SAM" id="Phobius"/>
    </source>
</evidence>
<keyword evidence="1" id="KW-1133">Transmembrane helix</keyword>
<dbReference type="RefSeq" id="WP_067555545.1">
    <property type="nucleotide sequence ID" value="NZ_CAKOCV010000009.1"/>
</dbReference>
<protein>
    <submittedName>
        <fullName evidence="2">Uncharacterized protein</fullName>
    </submittedName>
</protein>
<evidence type="ECO:0000313" key="4">
    <source>
        <dbReference type="Proteomes" id="UP000069771"/>
    </source>
</evidence>
<keyword evidence="1" id="KW-0812">Transmembrane</keyword>
<feature type="transmembrane region" description="Helical" evidence="1">
    <location>
        <begin position="108"/>
        <end position="128"/>
    </location>
</feature>
<evidence type="ECO:0000313" key="5">
    <source>
        <dbReference type="Proteomes" id="UP000186758"/>
    </source>
</evidence>
<feature type="transmembrane region" description="Helical" evidence="1">
    <location>
        <begin position="12"/>
        <end position="33"/>
    </location>
</feature>
<gene>
    <name evidence="2" type="ORF">AALO17_07280</name>
    <name evidence="3" type="ORF">BO223_09245</name>
</gene>
<evidence type="ECO:0000313" key="2">
    <source>
        <dbReference type="EMBL" id="AMK53862.1"/>
    </source>
</evidence>
<feature type="transmembrane region" description="Helical" evidence="1">
    <location>
        <begin position="83"/>
        <end position="102"/>
    </location>
</feature>
<dbReference type="GeneID" id="78477535"/>
<dbReference type="AlphaFoldDB" id="A0A140DT85"/>
<feature type="transmembrane region" description="Helical" evidence="1">
    <location>
        <begin position="53"/>
        <end position="71"/>
    </location>
</feature>
<proteinExistence type="predicted"/>
<keyword evidence="1" id="KW-0472">Membrane</keyword>